<name>A0A6A1WQZ7_9ROSI</name>
<dbReference type="AlphaFoldDB" id="A0A6A1WQZ7"/>
<dbReference type="Pfam" id="PF04434">
    <property type="entry name" value="SWIM"/>
    <property type="match status" value="1"/>
</dbReference>
<evidence type="ECO:0000313" key="4">
    <source>
        <dbReference type="EMBL" id="KAB1225190.1"/>
    </source>
</evidence>
<proteinExistence type="inferred from homology"/>
<evidence type="ECO:0000256" key="1">
    <source>
        <dbReference type="PROSITE-ProRule" id="PRU00325"/>
    </source>
</evidence>
<dbReference type="Proteomes" id="UP000516437">
    <property type="component" value="Chromosome 1"/>
</dbReference>
<protein>
    <recommendedName>
        <fullName evidence="2">Protein FAR1-RELATED SEQUENCE</fullName>
    </recommendedName>
</protein>
<dbReference type="InterPro" id="IPR007527">
    <property type="entry name" value="Znf_SWIM"/>
</dbReference>
<reference evidence="4 5" key="1">
    <citation type="journal article" date="2019" name="Plant Biotechnol. J.">
        <title>The red bayberry genome and genetic basis of sex determination.</title>
        <authorList>
            <person name="Jia H.M."/>
            <person name="Jia H.J."/>
            <person name="Cai Q.L."/>
            <person name="Wang Y."/>
            <person name="Zhao H.B."/>
            <person name="Yang W.F."/>
            <person name="Wang G.Y."/>
            <person name="Li Y.H."/>
            <person name="Zhan D.L."/>
            <person name="Shen Y.T."/>
            <person name="Niu Q.F."/>
            <person name="Chang L."/>
            <person name="Qiu J."/>
            <person name="Zhao L."/>
            <person name="Xie H.B."/>
            <person name="Fu W.Y."/>
            <person name="Jin J."/>
            <person name="Li X.W."/>
            <person name="Jiao Y."/>
            <person name="Zhou C.C."/>
            <person name="Tu T."/>
            <person name="Chai C.Y."/>
            <person name="Gao J.L."/>
            <person name="Fan L.J."/>
            <person name="van de Weg E."/>
            <person name="Wang J.Y."/>
            <person name="Gao Z.S."/>
        </authorList>
    </citation>
    <scope>NUCLEOTIDE SEQUENCE [LARGE SCALE GENOMIC DNA]</scope>
    <source>
        <tissue evidence="4">Leaves</tissue>
    </source>
</reference>
<gene>
    <name evidence="4" type="ORF">CJ030_MR1G016596</name>
</gene>
<dbReference type="GO" id="GO:0005634">
    <property type="term" value="C:nucleus"/>
    <property type="evidence" value="ECO:0007669"/>
    <property type="project" value="UniProtKB-SubCell"/>
</dbReference>
<comment type="subcellular location">
    <subcellularLocation>
        <location evidence="2">Nucleus</location>
    </subcellularLocation>
</comment>
<dbReference type="PANTHER" id="PTHR31669">
    <property type="entry name" value="PROTEIN FAR1-RELATED SEQUENCE 10-RELATED"/>
    <property type="match status" value="1"/>
</dbReference>
<dbReference type="OrthoDB" id="2402896at2759"/>
<evidence type="ECO:0000313" key="5">
    <source>
        <dbReference type="Proteomes" id="UP000516437"/>
    </source>
</evidence>
<dbReference type="GO" id="GO:0008270">
    <property type="term" value="F:zinc ion binding"/>
    <property type="evidence" value="ECO:0007669"/>
    <property type="project" value="UniProtKB-UniRule"/>
</dbReference>
<evidence type="ECO:0000256" key="2">
    <source>
        <dbReference type="RuleBase" id="RU367018"/>
    </source>
</evidence>
<keyword evidence="5" id="KW-1185">Reference proteome</keyword>
<keyword evidence="1 2" id="KW-0863">Zinc-finger</keyword>
<dbReference type="PANTHER" id="PTHR31669:SF299">
    <property type="entry name" value="PROTEIN FAR1-RELATED SEQUENCE"/>
    <property type="match status" value="1"/>
</dbReference>
<comment type="function">
    <text evidence="2">Putative transcription activator involved in regulating light control of development.</text>
</comment>
<dbReference type="InterPro" id="IPR031052">
    <property type="entry name" value="FHY3/FAR1"/>
</dbReference>
<dbReference type="PROSITE" id="PS50966">
    <property type="entry name" value="ZF_SWIM"/>
    <property type="match status" value="1"/>
</dbReference>
<comment type="caution">
    <text evidence="4">The sequence shown here is derived from an EMBL/GenBank/DDBJ whole genome shotgun (WGS) entry which is preliminary data.</text>
</comment>
<keyword evidence="2" id="KW-0539">Nucleus</keyword>
<organism evidence="4 5">
    <name type="scientific">Morella rubra</name>
    <name type="common">Chinese bayberry</name>
    <dbReference type="NCBI Taxonomy" id="262757"/>
    <lineage>
        <taxon>Eukaryota</taxon>
        <taxon>Viridiplantae</taxon>
        <taxon>Streptophyta</taxon>
        <taxon>Embryophyta</taxon>
        <taxon>Tracheophyta</taxon>
        <taxon>Spermatophyta</taxon>
        <taxon>Magnoliopsida</taxon>
        <taxon>eudicotyledons</taxon>
        <taxon>Gunneridae</taxon>
        <taxon>Pentapetalae</taxon>
        <taxon>rosids</taxon>
        <taxon>fabids</taxon>
        <taxon>Fagales</taxon>
        <taxon>Myricaceae</taxon>
        <taxon>Morella</taxon>
    </lineage>
</organism>
<dbReference type="GO" id="GO:0006355">
    <property type="term" value="P:regulation of DNA-templated transcription"/>
    <property type="evidence" value="ECO:0007669"/>
    <property type="project" value="UniProtKB-UniRule"/>
</dbReference>
<accession>A0A6A1WQZ7</accession>
<feature type="domain" description="SWIM-type" evidence="3">
    <location>
        <begin position="172"/>
        <end position="207"/>
    </location>
</feature>
<comment type="similarity">
    <text evidence="2">Belongs to the FHY3/FAR1 family.</text>
</comment>
<keyword evidence="2" id="KW-0479">Metal-binding</keyword>
<keyword evidence="2" id="KW-0862">Zinc</keyword>
<dbReference type="EMBL" id="RXIC02000019">
    <property type="protein sequence ID" value="KAB1225190.1"/>
    <property type="molecule type" value="Genomic_DNA"/>
</dbReference>
<sequence length="385" mass="45197">MLLFDSDVDDFDIAWSKMIEDHDLQDNEWLQRIYEKREKWAPTYVRNVFCAGKRTTQLSESFNSTLRRYLKTVMNMARFFQHFQKAIDDMRYKELKSNFDMQDKLPLLRTNDPLCIHASQVYTPNVFDLFMEQVDQVFFITLDCRRESNGSGEVEVHFCSPKPTHDCATAKRQVITTINGFHQCSCKYFNFVGVICCHIIWLLKQGRVCWRIPNEYILSRWTKKARLTIVPESTSNIMIDPELERVINRRTYMNLYASTIWKYGNHPESWKVLQRHHITLVDDLAQLTPIIKSGEIGKATDVTRSDEGLAIIAKGFKKREPKHRGNKRLKSALELRKKSRVGHKSSIATVSQPVARHLQLEDDLEVSSDDEEHFQYGRYRSLDDF</sequence>
<evidence type="ECO:0000259" key="3">
    <source>
        <dbReference type="PROSITE" id="PS50966"/>
    </source>
</evidence>